<reference evidence="1 2" key="1">
    <citation type="journal article" date="2019" name="Sci. Rep.">
        <title>Orb-weaving spider Araneus ventricosus genome elucidates the spidroin gene catalogue.</title>
        <authorList>
            <person name="Kono N."/>
            <person name="Nakamura H."/>
            <person name="Ohtoshi R."/>
            <person name="Moran D.A.P."/>
            <person name="Shinohara A."/>
            <person name="Yoshida Y."/>
            <person name="Fujiwara M."/>
            <person name="Mori M."/>
            <person name="Tomita M."/>
            <person name="Arakawa K."/>
        </authorList>
    </citation>
    <scope>NUCLEOTIDE SEQUENCE [LARGE SCALE GENOMIC DNA]</scope>
</reference>
<name>A0A4Y2TD95_ARAVE</name>
<comment type="caution">
    <text evidence="1">The sequence shown here is derived from an EMBL/GenBank/DDBJ whole genome shotgun (WGS) entry which is preliminary data.</text>
</comment>
<organism evidence="1 2">
    <name type="scientific">Araneus ventricosus</name>
    <name type="common">Orbweaver spider</name>
    <name type="synonym">Epeira ventricosa</name>
    <dbReference type="NCBI Taxonomy" id="182803"/>
    <lineage>
        <taxon>Eukaryota</taxon>
        <taxon>Metazoa</taxon>
        <taxon>Ecdysozoa</taxon>
        <taxon>Arthropoda</taxon>
        <taxon>Chelicerata</taxon>
        <taxon>Arachnida</taxon>
        <taxon>Araneae</taxon>
        <taxon>Araneomorphae</taxon>
        <taxon>Entelegynae</taxon>
        <taxon>Araneoidea</taxon>
        <taxon>Araneidae</taxon>
        <taxon>Araneus</taxon>
    </lineage>
</organism>
<keyword evidence="2" id="KW-1185">Reference proteome</keyword>
<dbReference type="Proteomes" id="UP000499080">
    <property type="component" value="Unassembled WGS sequence"/>
</dbReference>
<sequence>MVLKVRESLLCVSLKLSINHRSVPIHLEVILADHFHFQAINLVDHSQMGLRRPQLRATRSPRLLSLLLPRFQNGSLRSDFPILTPIHTHVAPFCGFCFCEIGSVPLTDCHISVFWSSRPNETPNRMEFQLFPRSSPIFMSFLH</sequence>
<protein>
    <submittedName>
        <fullName evidence="1">Uncharacterized protein</fullName>
    </submittedName>
</protein>
<evidence type="ECO:0000313" key="1">
    <source>
        <dbReference type="EMBL" id="GBN98582.1"/>
    </source>
</evidence>
<evidence type="ECO:0000313" key="2">
    <source>
        <dbReference type="Proteomes" id="UP000499080"/>
    </source>
</evidence>
<dbReference type="AlphaFoldDB" id="A0A4Y2TD95"/>
<accession>A0A4Y2TD95</accession>
<dbReference type="EMBL" id="BGPR01027807">
    <property type="protein sequence ID" value="GBN98582.1"/>
    <property type="molecule type" value="Genomic_DNA"/>
</dbReference>
<gene>
    <name evidence="1" type="ORF">AVEN_237271_1</name>
</gene>
<proteinExistence type="predicted"/>